<organism evidence="5 6">
    <name type="scientific">Dethiosulfovibrio marinus</name>
    <dbReference type="NCBI Taxonomy" id="133532"/>
    <lineage>
        <taxon>Bacteria</taxon>
        <taxon>Thermotogati</taxon>
        <taxon>Synergistota</taxon>
        <taxon>Synergistia</taxon>
        <taxon>Synergistales</taxon>
        <taxon>Dethiosulfovibrionaceae</taxon>
        <taxon>Dethiosulfovibrio</taxon>
    </lineage>
</organism>
<comment type="similarity">
    <text evidence="1">Belongs to the SUI1 family.</text>
</comment>
<dbReference type="Proteomes" id="UP001200430">
    <property type="component" value="Unassembled WGS sequence"/>
</dbReference>
<comment type="caution">
    <text evidence="5">The sequence shown here is derived from an EMBL/GenBank/DDBJ whole genome shotgun (WGS) entry which is preliminary data.</text>
</comment>
<dbReference type="InterPro" id="IPR050318">
    <property type="entry name" value="DENR/SUI1_TIF"/>
</dbReference>
<keyword evidence="6" id="KW-1185">Reference proteome</keyword>
<evidence type="ECO:0000256" key="2">
    <source>
        <dbReference type="ARBA" id="ARBA00022845"/>
    </source>
</evidence>
<name>A0ABS9EPQ8_9BACT</name>
<evidence type="ECO:0000259" key="4">
    <source>
        <dbReference type="PROSITE" id="PS50296"/>
    </source>
</evidence>
<gene>
    <name evidence="5" type="ORF">L2W38_03060</name>
</gene>
<sequence>MARDKKRKVPLAEELPTGEDAFAEAAASLGFDVRFEDDSLSSDKELPKEDSPSDVSDLLRERKAGLRIERKGRRGKTVTLVEGLGLDDVSLKSVAKELRKALGCGSSVEDSGVVLQGDNRERAGRWLSDRGVRVRV</sequence>
<dbReference type="SUPFAM" id="SSF55159">
    <property type="entry name" value="eIF1-like"/>
    <property type="match status" value="1"/>
</dbReference>
<dbReference type="PANTHER" id="PTHR12789">
    <property type="entry name" value="DENSITY-REGULATED PROTEIN HOMOLOG"/>
    <property type="match status" value="1"/>
</dbReference>
<dbReference type="PROSITE" id="PS50296">
    <property type="entry name" value="SUI1"/>
    <property type="match status" value="1"/>
</dbReference>
<dbReference type="InterPro" id="IPR001950">
    <property type="entry name" value="SUI1"/>
</dbReference>
<evidence type="ECO:0000313" key="5">
    <source>
        <dbReference type="EMBL" id="MCF4141798.1"/>
    </source>
</evidence>
<evidence type="ECO:0000256" key="3">
    <source>
        <dbReference type="ARBA" id="ARBA00022917"/>
    </source>
</evidence>
<protein>
    <submittedName>
        <fullName evidence="5">Translation initiation factor</fullName>
    </submittedName>
</protein>
<evidence type="ECO:0000256" key="1">
    <source>
        <dbReference type="ARBA" id="ARBA00005422"/>
    </source>
</evidence>
<feature type="domain" description="SUI1" evidence="4">
    <location>
        <begin position="71"/>
        <end position="131"/>
    </location>
</feature>
<keyword evidence="3" id="KW-0648">Protein biosynthesis</keyword>
<dbReference type="InterPro" id="IPR036877">
    <property type="entry name" value="SUI1_dom_sf"/>
</dbReference>
<dbReference type="InterPro" id="IPR005872">
    <property type="entry name" value="SUI1_arc_bac"/>
</dbReference>
<dbReference type="PANTHER" id="PTHR12789:SF0">
    <property type="entry name" value="DENSITY-REGULATED PROTEIN"/>
    <property type="match status" value="1"/>
</dbReference>
<accession>A0ABS9EPQ8</accession>
<dbReference type="Gene3D" id="3.30.780.10">
    <property type="entry name" value="SUI1-like domain"/>
    <property type="match status" value="1"/>
</dbReference>
<evidence type="ECO:0000313" key="6">
    <source>
        <dbReference type="Proteomes" id="UP001200430"/>
    </source>
</evidence>
<dbReference type="Pfam" id="PF01253">
    <property type="entry name" value="SUI1"/>
    <property type="match status" value="1"/>
</dbReference>
<keyword evidence="5" id="KW-0396">Initiation factor</keyword>
<dbReference type="GO" id="GO:0003743">
    <property type="term" value="F:translation initiation factor activity"/>
    <property type="evidence" value="ECO:0007669"/>
    <property type="project" value="UniProtKB-KW"/>
</dbReference>
<dbReference type="RefSeq" id="WP_236098526.1">
    <property type="nucleotide sequence ID" value="NZ_JAKGUD010000002.1"/>
</dbReference>
<proteinExistence type="inferred from homology"/>
<keyword evidence="2" id="KW-0810">Translation regulation</keyword>
<dbReference type="CDD" id="cd11567">
    <property type="entry name" value="YciH_like"/>
    <property type="match status" value="1"/>
</dbReference>
<dbReference type="EMBL" id="JAKGUD010000002">
    <property type="protein sequence ID" value="MCF4141798.1"/>
    <property type="molecule type" value="Genomic_DNA"/>
</dbReference>
<reference evidence="5 6" key="1">
    <citation type="submission" date="2022-01" db="EMBL/GenBank/DDBJ databases">
        <title>Dethiosulfovibrio faecalis sp. nov., a novel proteolytic, non-sulfur-reducing bacterium isolated from a marine aquaculture solid waste bioreactor.</title>
        <authorList>
            <person name="Grabowski S."/>
            <person name="Apolinario E."/>
            <person name="Schneider N."/>
            <person name="Marshall C.W."/>
            <person name="Sowers K.R."/>
        </authorList>
    </citation>
    <scope>NUCLEOTIDE SEQUENCE [LARGE SCALE GENOMIC DNA]</scope>
    <source>
        <strain evidence="5 6">DSM 12537</strain>
    </source>
</reference>